<evidence type="ECO:0000256" key="2">
    <source>
        <dbReference type="ARBA" id="ARBA00022448"/>
    </source>
</evidence>
<keyword evidence="10" id="KW-1185">Reference proteome</keyword>
<dbReference type="STRING" id="1314777.A0A164XJW8"/>
<feature type="transmembrane region" description="Helical" evidence="7">
    <location>
        <begin position="412"/>
        <end position="433"/>
    </location>
</feature>
<evidence type="ECO:0000313" key="10">
    <source>
        <dbReference type="Proteomes" id="UP000076722"/>
    </source>
</evidence>
<evidence type="ECO:0000256" key="7">
    <source>
        <dbReference type="SAM" id="Phobius"/>
    </source>
</evidence>
<dbReference type="InterPro" id="IPR036259">
    <property type="entry name" value="MFS_trans_sf"/>
</dbReference>
<dbReference type="SUPFAM" id="SSF103473">
    <property type="entry name" value="MFS general substrate transporter"/>
    <property type="match status" value="1"/>
</dbReference>
<dbReference type="OrthoDB" id="4139357at2759"/>
<dbReference type="InterPro" id="IPR005828">
    <property type="entry name" value="MFS_sugar_transport-like"/>
</dbReference>
<evidence type="ECO:0000313" key="9">
    <source>
        <dbReference type="EMBL" id="KZS96054.1"/>
    </source>
</evidence>
<proteinExistence type="predicted"/>
<feature type="transmembrane region" description="Helical" evidence="7">
    <location>
        <begin position="445"/>
        <end position="464"/>
    </location>
</feature>
<dbReference type="InterPro" id="IPR020846">
    <property type="entry name" value="MFS_dom"/>
</dbReference>
<name>A0A164XJW8_9AGAM</name>
<dbReference type="Proteomes" id="UP000076722">
    <property type="component" value="Unassembled WGS sequence"/>
</dbReference>
<dbReference type="GO" id="GO:0022857">
    <property type="term" value="F:transmembrane transporter activity"/>
    <property type="evidence" value="ECO:0007669"/>
    <property type="project" value="InterPro"/>
</dbReference>
<dbReference type="Gene3D" id="1.20.1250.20">
    <property type="entry name" value="MFS general substrate transporter like domains"/>
    <property type="match status" value="1"/>
</dbReference>
<evidence type="ECO:0000256" key="1">
    <source>
        <dbReference type="ARBA" id="ARBA00004141"/>
    </source>
</evidence>
<dbReference type="PROSITE" id="PS50850">
    <property type="entry name" value="MFS"/>
    <property type="match status" value="1"/>
</dbReference>
<feature type="transmembrane region" description="Helical" evidence="7">
    <location>
        <begin position="81"/>
        <end position="101"/>
    </location>
</feature>
<evidence type="ECO:0000256" key="5">
    <source>
        <dbReference type="ARBA" id="ARBA00023136"/>
    </source>
</evidence>
<dbReference type="Pfam" id="PF00083">
    <property type="entry name" value="Sugar_tr"/>
    <property type="match status" value="1"/>
</dbReference>
<organism evidence="9 10">
    <name type="scientific">Sistotremastrum niveocremeum HHB9708</name>
    <dbReference type="NCBI Taxonomy" id="1314777"/>
    <lineage>
        <taxon>Eukaryota</taxon>
        <taxon>Fungi</taxon>
        <taxon>Dikarya</taxon>
        <taxon>Basidiomycota</taxon>
        <taxon>Agaricomycotina</taxon>
        <taxon>Agaricomycetes</taxon>
        <taxon>Sistotremastrales</taxon>
        <taxon>Sistotremastraceae</taxon>
        <taxon>Sertulicium</taxon>
        <taxon>Sertulicium niveocremeum</taxon>
    </lineage>
</organism>
<feature type="transmembrane region" description="Helical" evidence="7">
    <location>
        <begin position="215"/>
        <end position="234"/>
    </location>
</feature>
<dbReference type="CDD" id="cd17316">
    <property type="entry name" value="MFS_SV2_like"/>
    <property type="match status" value="1"/>
</dbReference>
<accession>A0A164XJW8</accession>
<evidence type="ECO:0000256" key="3">
    <source>
        <dbReference type="ARBA" id="ARBA00022692"/>
    </source>
</evidence>
<dbReference type="AlphaFoldDB" id="A0A164XJW8"/>
<feature type="transmembrane region" description="Helical" evidence="7">
    <location>
        <begin position="40"/>
        <end position="60"/>
    </location>
</feature>
<comment type="subcellular location">
    <subcellularLocation>
        <location evidence="1">Membrane</location>
        <topology evidence="1">Multi-pass membrane protein</topology>
    </subcellularLocation>
</comment>
<evidence type="ECO:0000256" key="6">
    <source>
        <dbReference type="SAM" id="MobiDB-lite"/>
    </source>
</evidence>
<feature type="transmembrane region" description="Helical" evidence="7">
    <location>
        <begin position="502"/>
        <end position="525"/>
    </location>
</feature>
<protein>
    <submittedName>
        <fullName evidence="9">MFS general substrate transporter</fullName>
    </submittedName>
</protein>
<feature type="transmembrane region" description="Helical" evidence="7">
    <location>
        <begin position="531"/>
        <end position="550"/>
    </location>
</feature>
<feature type="region of interest" description="Disordered" evidence="6">
    <location>
        <begin position="1"/>
        <end position="29"/>
    </location>
</feature>
<sequence length="567" mass="61568">MRSSFSDNEQEYDSEAGDGSDTEEPRTPLDKTFDRIGMGAYQWVLLSLCGFGWLADNMWLQAVAIVLPRVQRHYEISDRSIGFMSSAVHAGMMVGALGWGTCSDLLGRITAFNGTLFLTSLFGLVCSLAGSFNWLCISLFLLGSAVGGSMPTDGTLISEHVPRGKQYLVTALSVFFSIGGVLTAVVGILVIPSNSCGPLGTIPCDTQEYNKGWRYLLQILALFTLVMFLCRILFFTLHESPRYLVHAGRHREAIISLQKISAFNGEPVRLELSDVQDTYKESLEGTLLDRENPPPPTVIVPQNQYAVYGDYDQEAAGVVQASPLLADERSPSPSESALRVEDAVLDQQSRRMRASANKIAAVLSPEWRRTTLLVWATWWTMSLAFTMFNVFLPKLLEARSIGSDHGSEDIAGSLMSVLIYSLGGCPGALLGAWMQVTSLGRRLSLALSTVATAFFCLLFVHVQVQWLLRLATMGISLCATIMWAILYGWTPTIFATELRGTACGSASALSRIGGIIAPLLGGWLLMLDPAFPVYASAAAFVLAGICVLALPEHGNGDRRSLAAEAIH</sequence>
<feature type="transmembrane region" description="Helical" evidence="7">
    <location>
        <begin position="470"/>
        <end position="490"/>
    </location>
</feature>
<gene>
    <name evidence="9" type="ORF">SISNIDRAFT_438646</name>
</gene>
<reference evidence="9 10" key="1">
    <citation type="journal article" date="2016" name="Mol. Biol. Evol.">
        <title>Comparative Genomics of Early-Diverging Mushroom-Forming Fungi Provides Insights into the Origins of Lignocellulose Decay Capabilities.</title>
        <authorList>
            <person name="Nagy L.G."/>
            <person name="Riley R."/>
            <person name="Tritt A."/>
            <person name="Adam C."/>
            <person name="Daum C."/>
            <person name="Floudas D."/>
            <person name="Sun H."/>
            <person name="Yadav J.S."/>
            <person name="Pangilinan J."/>
            <person name="Larsson K.H."/>
            <person name="Matsuura K."/>
            <person name="Barry K."/>
            <person name="Labutti K."/>
            <person name="Kuo R."/>
            <person name="Ohm R.A."/>
            <person name="Bhattacharya S.S."/>
            <person name="Shirouzu T."/>
            <person name="Yoshinaga Y."/>
            <person name="Martin F.M."/>
            <person name="Grigoriev I.V."/>
            <person name="Hibbett D.S."/>
        </authorList>
    </citation>
    <scope>NUCLEOTIDE SEQUENCE [LARGE SCALE GENOMIC DNA]</scope>
    <source>
        <strain evidence="9 10">HHB9708</strain>
    </source>
</reference>
<feature type="compositionally biased region" description="Acidic residues" evidence="6">
    <location>
        <begin position="8"/>
        <end position="22"/>
    </location>
</feature>
<keyword evidence="4 7" id="KW-1133">Transmembrane helix</keyword>
<keyword evidence="3 7" id="KW-0812">Transmembrane</keyword>
<dbReference type="PANTHER" id="PTHR23511:SF5">
    <property type="entry name" value="MAJOR FACILITATOR-TYPE TRANSPORTER HXNZ-RELATED"/>
    <property type="match status" value="1"/>
</dbReference>
<dbReference type="EMBL" id="KV419400">
    <property type="protein sequence ID" value="KZS96054.1"/>
    <property type="molecule type" value="Genomic_DNA"/>
</dbReference>
<dbReference type="GO" id="GO:0016020">
    <property type="term" value="C:membrane"/>
    <property type="evidence" value="ECO:0007669"/>
    <property type="project" value="UniProtKB-SubCell"/>
</dbReference>
<evidence type="ECO:0000256" key="4">
    <source>
        <dbReference type="ARBA" id="ARBA00022989"/>
    </source>
</evidence>
<keyword evidence="5 7" id="KW-0472">Membrane</keyword>
<keyword evidence="2" id="KW-0813">Transport</keyword>
<dbReference type="InterPro" id="IPR011701">
    <property type="entry name" value="MFS"/>
</dbReference>
<feature type="transmembrane region" description="Helical" evidence="7">
    <location>
        <begin position="167"/>
        <end position="191"/>
    </location>
</feature>
<evidence type="ECO:0000259" key="8">
    <source>
        <dbReference type="PROSITE" id="PS50850"/>
    </source>
</evidence>
<feature type="domain" description="Major facilitator superfamily (MFS) profile" evidence="8">
    <location>
        <begin position="45"/>
        <end position="555"/>
    </location>
</feature>
<dbReference type="Pfam" id="PF07690">
    <property type="entry name" value="MFS_1"/>
    <property type="match status" value="1"/>
</dbReference>
<dbReference type="PANTHER" id="PTHR23511">
    <property type="entry name" value="SYNAPTIC VESICLE GLYCOPROTEIN 2"/>
    <property type="match status" value="1"/>
</dbReference>
<feature type="transmembrane region" description="Helical" evidence="7">
    <location>
        <begin position="372"/>
        <end position="392"/>
    </location>
</feature>